<evidence type="ECO:0000313" key="1">
    <source>
        <dbReference type="EMBL" id="KAF2324760.1"/>
    </source>
</evidence>
<name>A0A6A6NI02_HEVBR</name>
<sequence length="399" mass="44662">MQETTSKMGPKYCIIIDRNVHITDDKIPAELERGLHCEGICNSCFSIFNQSGFVINWPHDSTCKSPGIGFLLLPVIVYIIQVEELAWNSFFLNHISVKGFLLLKMNMAASIVTSKATCHVRSISLPARLHPFTLNVEAHLDGLRSSQATSTSTYHKLSGLKDLYECIDELLQLSVAQRTLSNEQHCKSVDEVLDGSLRLLDVCGTTRDIFSQMKESLKELQSSLRRRKGRESGLSSEVEAYMASRKKLNKAISKCLRNLKCEKKNCTSTLLDKESNAVAVIRMLREVEEISVSVFESLLSKVSLAKARSRPSGWSVVSKLFQAKPVSAEREVHTNEVEKIDAELLALKSSKDMNVVQVQNIMKGLEALESSILETEEELGCVFRQLLKTRATILNMVNH</sequence>
<dbReference type="GO" id="GO:0048367">
    <property type="term" value="P:shoot system development"/>
    <property type="evidence" value="ECO:0007669"/>
    <property type="project" value="InterPro"/>
</dbReference>
<organism evidence="1 2">
    <name type="scientific">Hevea brasiliensis</name>
    <name type="common">Para rubber tree</name>
    <name type="synonym">Siphonia brasiliensis</name>
    <dbReference type="NCBI Taxonomy" id="3981"/>
    <lineage>
        <taxon>Eukaryota</taxon>
        <taxon>Viridiplantae</taxon>
        <taxon>Streptophyta</taxon>
        <taxon>Embryophyta</taxon>
        <taxon>Tracheophyta</taxon>
        <taxon>Spermatophyta</taxon>
        <taxon>Magnoliopsida</taxon>
        <taxon>eudicotyledons</taxon>
        <taxon>Gunneridae</taxon>
        <taxon>Pentapetalae</taxon>
        <taxon>rosids</taxon>
        <taxon>fabids</taxon>
        <taxon>Malpighiales</taxon>
        <taxon>Euphorbiaceae</taxon>
        <taxon>Crotonoideae</taxon>
        <taxon>Micrandreae</taxon>
        <taxon>Hevea</taxon>
    </lineage>
</organism>
<keyword evidence="2" id="KW-1185">Reference proteome</keyword>
<dbReference type="Pfam" id="PF03087">
    <property type="entry name" value="BPS1"/>
    <property type="match status" value="1"/>
</dbReference>
<evidence type="ECO:0000313" key="2">
    <source>
        <dbReference type="Proteomes" id="UP000467840"/>
    </source>
</evidence>
<accession>A0A6A6NI02</accession>
<dbReference type="Proteomes" id="UP000467840">
    <property type="component" value="Chromosome 5"/>
</dbReference>
<reference evidence="1 2" key="1">
    <citation type="journal article" date="2020" name="Mol. Plant">
        <title>The Chromosome-Based Rubber Tree Genome Provides New Insights into Spurge Genome Evolution and Rubber Biosynthesis.</title>
        <authorList>
            <person name="Liu J."/>
            <person name="Shi C."/>
            <person name="Shi C.C."/>
            <person name="Li W."/>
            <person name="Zhang Q.J."/>
            <person name="Zhang Y."/>
            <person name="Li K."/>
            <person name="Lu H.F."/>
            <person name="Shi C."/>
            <person name="Zhu S.T."/>
            <person name="Xiao Z.Y."/>
            <person name="Nan H."/>
            <person name="Yue Y."/>
            <person name="Zhu X.G."/>
            <person name="Wu Y."/>
            <person name="Hong X.N."/>
            <person name="Fan G.Y."/>
            <person name="Tong Y."/>
            <person name="Zhang D."/>
            <person name="Mao C.L."/>
            <person name="Liu Y.L."/>
            <person name="Hao S.J."/>
            <person name="Liu W.Q."/>
            <person name="Lv M.Q."/>
            <person name="Zhang H.B."/>
            <person name="Liu Y."/>
            <person name="Hu-Tang G.R."/>
            <person name="Wang J.P."/>
            <person name="Wang J.H."/>
            <person name="Sun Y.H."/>
            <person name="Ni S.B."/>
            <person name="Chen W.B."/>
            <person name="Zhang X.C."/>
            <person name="Jiao Y.N."/>
            <person name="Eichler E.E."/>
            <person name="Li G.H."/>
            <person name="Liu X."/>
            <person name="Gao L.Z."/>
        </authorList>
    </citation>
    <scope>NUCLEOTIDE SEQUENCE [LARGE SCALE GENOMIC DNA]</scope>
    <source>
        <strain evidence="2">cv. GT1</strain>
        <tissue evidence="1">Leaf</tissue>
    </source>
</reference>
<dbReference type="PANTHER" id="PTHR33070">
    <property type="entry name" value="OS06G0725500 PROTEIN"/>
    <property type="match status" value="1"/>
</dbReference>
<dbReference type="AlphaFoldDB" id="A0A6A6NI02"/>
<gene>
    <name evidence="1" type="ORF">GH714_016682</name>
</gene>
<protein>
    <recommendedName>
        <fullName evidence="3">DUF241 domain-containing protein</fullName>
    </recommendedName>
</protein>
<dbReference type="PANTHER" id="PTHR33070:SF115">
    <property type="entry name" value="T23E18.15"/>
    <property type="match status" value="1"/>
</dbReference>
<dbReference type="InterPro" id="IPR004320">
    <property type="entry name" value="BPS1_pln"/>
</dbReference>
<dbReference type="GO" id="GO:0048364">
    <property type="term" value="P:root development"/>
    <property type="evidence" value="ECO:0007669"/>
    <property type="project" value="InterPro"/>
</dbReference>
<proteinExistence type="predicted"/>
<evidence type="ECO:0008006" key="3">
    <source>
        <dbReference type="Google" id="ProtNLM"/>
    </source>
</evidence>
<dbReference type="EMBL" id="JAAGAX010000001">
    <property type="protein sequence ID" value="KAF2324760.1"/>
    <property type="molecule type" value="Genomic_DNA"/>
</dbReference>
<comment type="caution">
    <text evidence="1">The sequence shown here is derived from an EMBL/GenBank/DDBJ whole genome shotgun (WGS) entry which is preliminary data.</text>
</comment>